<evidence type="ECO:0000313" key="1">
    <source>
        <dbReference type="EMBL" id="EMF83587.1"/>
    </source>
</evidence>
<sequence length="55" mass="6490">MRKSTGIRYTRTKVPQAIQQTERLSCPLCLLFFLCAIADRSLFKKILKKRFIKKT</sequence>
<reference evidence="1 2" key="1">
    <citation type="submission" date="2013-01" db="EMBL/GenBank/DDBJ databases">
        <authorList>
            <person name="Harkins D.M."/>
            <person name="Durkin A.S."/>
            <person name="Brinkac L.M."/>
            <person name="Haft D.H."/>
            <person name="Selengut J.D."/>
            <person name="Sanka R."/>
            <person name="DePew J."/>
            <person name="Purushe J."/>
            <person name="Tulsiani S.M."/>
            <person name="Graham G.C."/>
            <person name="Burns M.-A."/>
            <person name="Dohnt M.F."/>
            <person name="Smythe L.D."/>
            <person name="McKay D.B."/>
            <person name="Craig S.B."/>
            <person name="Vinetz J.M."/>
            <person name="Sutton G.G."/>
            <person name="Nierman W.C."/>
            <person name="Fouts D.E."/>
        </authorList>
    </citation>
    <scope>NUCLEOTIDE SEQUENCE [LARGE SCALE GENOMIC DNA]</scope>
    <source>
        <strain evidence="1 2">LT2116</strain>
    </source>
</reference>
<dbReference type="Proteomes" id="UP000011770">
    <property type="component" value="Unassembled WGS sequence"/>
</dbReference>
<comment type="caution">
    <text evidence="1">The sequence shown here is derived from an EMBL/GenBank/DDBJ whole genome shotgun (WGS) entry which is preliminary data.</text>
</comment>
<gene>
    <name evidence="1" type="ORF">LEP1GSC188_1422</name>
</gene>
<name>M3FTL5_9LEPT</name>
<accession>M3FTL5</accession>
<proteinExistence type="predicted"/>
<protein>
    <submittedName>
        <fullName evidence="1">Uncharacterized protein</fullName>
    </submittedName>
</protein>
<evidence type="ECO:0000313" key="2">
    <source>
        <dbReference type="Proteomes" id="UP000011770"/>
    </source>
</evidence>
<dbReference type="EMBL" id="AHOR02000012">
    <property type="protein sequence ID" value="EMF83587.1"/>
    <property type="molecule type" value="Genomic_DNA"/>
</dbReference>
<organism evidence="1 2">
    <name type="scientific">Leptospira weilii serovar Topaz str. LT2116</name>
    <dbReference type="NCBI Taxonomy" id="1088540"/>
    <lineage>
        <taxon>Bacteria</taxon>
        <taxon>Pseudomonadati</taxon>
        <taxon>Spirochaetota</taxon>
        <taxon>Spirochaetia</taxon>
        <taxon>Leptospirales</taxon>
        <taxon>Leptospiraceae</taxon>
        <taxon>Leptospira</taxon>
    </lineage>
</organism>
<dbReference type="AlphaFoldDB" id="M3FTL5"/>